<dbReference type="Gramene" id="TuG1812G0100003926.01.T01">
    <property type="protein sequence ID" value="TuG1812G0100003926.01.T01"/>
    <property type="gene ID" value="TuG1812G0100003926.01"/>
</dbReference>
<sequence length="60" mass="6552">MMRCIRRCCEETGRPCRRCLLQSNTVREPLQGDRCCEGSVTAGARPRCGSGASPAPPELQ</sequence>
<dbReference type="Proteomes" id="UP000015106">
    <property type="component" value="Chromosome 1"/>
</dbReference>
<proteinExistence type="predicted"/>
<dbReference type="AlphaFoldDB" id="A0A8R7K512"/>
<reference evidence="2" key="2">
    <citation type="submission" date="2018-03" db="EMBL/GenBank/DDBJ databases">
        <title>The Triticum urartu genome reveals the dynamic nature of wheat genome evolution.</title>
        <authorList>
            <person name="Ling H."/>
            <person name="Ma B."/>
            <person name="Shi X."/>
            <person name="Liu H."/>
            <person name="Dong L."/>
            <person name="Sun H."/>
            <person name="Cao Y."/>
            <person name="Gao Q."/>
            <person name="Zheng S."/>
            <person name="Li Y."/>
            <person name="Yu Y."/>
            <person name="Du H."/>
            <person name="Qi M."/>
            <person name="Li Y."/>
            <person name="Yu H."/>
            <person name="Cui Y."/>
            <person name="Wang N."/>
            <person name="Chen C."/>
            <person name="Wu H."/>
            <person name="Zhao Y."/>
            <person name="Zhang J."/>
            <person name="Li Y."/>
            <person name="Zhou W."/>
            <person name="Zhang B."/>
            <person name="Hu W."/>
            <person name="Eijk M."/>
            <person name="Tang J."/>
            <person name="Witsenboer H."/>
            <person name="Zhao S."/>
            <person name="Li Z."/>
            <person name="Zhang A."/>
            <person name="Wang D."/>
            <person name="Liang C."/>
        </authorList>
    </citation>
    <scope>NUCLEOTIDE SEQUENCE [LARGE SCALE GENOMIC DNA]</scope>
    <source>
        <strain evidence="2">cv. G1812</strain>
    </source>
</reference>
<dbReference type="EnsemblPlants" id="TuG1812G0100003926.01.T01">
    <property type="protein sequence ID" value="TuG1812G0100003926.01.T01"/>
    <property type="gene ID" value="TuG1812G0100003926.01"/>
</dbReference>
<name>A0A8R7K512_TRIUA</name>
<protein>
    <submittedName>
        <fullName evidence="2">Uncharacterized protein</fullName>
    </submittedName>
</protein>
<keyword evidence="3" id="KW-1185">Reference proteome</keyword>
<organism evidence="2 3">
    <name type="scientific">Triticum urartu</name>
    <name type="common">Red wild einkorn</name>
    <name type="synonym">Crithodium urartu</name>
    <dbReference type="NCBI Taxonomy" id="4572"/>
    <lineage>
        <taxon>Eukaryota</taxon>
        <taxon>Viridiplantae</taxon>
        <taxon>Streptophyta</taxon>
        <taxon>Embryophyta</taxon>
        <taxon>Tracheophyta</taxon>
        <taxon>Spermatophyta</taxon>
        <taxon>Magnoliopsida</taxon>
        <taxon>Liliopsida</taxon>
        <taxon>Poales</taxon>
        <taxon>Poaceae</taxon>
        <taxon>BOP clade</taxon>
        <taxon>Pooideae</taxon>
        <taxon>Triticodae</taxon>
        <taxon>Triticeae</taxon>
        <taxon>Triticinae</taxon>
        <taxon>Triticum</taxon>
    </lineage>
</organism>
<reference evidence="3" key="1">
    <citation type="journal article" date="2013" name="Nature">
        <title>Draft genome of the wheat A-genome progenitor Triticum urartu.</title>
        <authorList>
            <person name="Ling H.Q."/>
            <person name="Zhao S."/>
            <person name="Liu D."/>
            <person name="Wang J."/>
            <person name="Sun H."/>
            <person name="Zhang C."/>
            <person name="Fan H."/>
            <person name="Li D."/>
            <person name="Dong L."/>
            <person name="Tao Y."/>
            <person name="Gao C."/>
            <person name="Wu H."/>
            <person name="Li Y."/>
            <person name="Cui Y."/>
            <person name="Guo X."/>
            <person name="Zheng S."/>
            <person name="Wang B."/>
            <person name="Yu K."/>
            <person name="Liang Q."/>
            <person name="Yang W."/>
            <person name="Lou X."/>
            <person name="Chen J."/>
            <person name="Feng M."/>
            <person name="Jian J."/>
            <person name="Zhang X."/>
            <person name="Luo G."/>
            <person name="Jiang Y."/>
            <person name="Liu J."/>
            <person name="Wang Z."/>
            <person name="Sha Y."/>
            <person name="Zhang B."/>
            <person name="Wu H."/>
            <person name="Tang D."/>
            <person name="Shen Q."/>
            <person name="Xue P."/>
            <person name="Zou S."/>
            <person name="Wang X."/>
            <person name="Liu X."/>
            <person name="Wang F."/>
            <person name="Yang Y."/>
            <person name="An X."/>
            <person name="Dong Z."/>
            <person name="Zhang K."/>
            <person name="Zhang X."/>
            <person name="Luo M.C."/>
            <person name="Dvorak J."/>
            <person name="Tong Y."/>
            <person name="Wang J."/>
            <person name="Yang H."/>
            <person name="Li Z."/>
            <person name="Wang D."/>
            <person name="Zhang A."/>
            <person name="Wang J."/>
        </authorList>
    </citation>
    <scope>NUCLEOTIDE SEQUENCE</scope>
    <source>
        <strain evidence="3">cv. G1812</strain>
    </source>
</reference>
<feature type="region of interest" description="Disordered" evidence="1">
    <location>
        <begin position="39"/>
        <end position="60"/>
    </location>
</feature>
<evidence type="ECO:0000313" key="3">
    <source>
        <dbReference type="Proteomes" id="UP000015106"/>
    </source>
</evidence>
<reference evidence="2" key="3">
    <citation type="submission" date="2022-06" db="UniProtKB">
        <authorList>
            <consortium name="EnsemblPlants"/>
        </authorList>
    </citation>
    <scope>IDENTIFICATION</scope>
</reference>
<accession>A0A8R7K512</accession>
<evidence type="ECO:0000313" key="2">
    <source>
        <dbReference type="EnsemblPlants" id="TuG1812G0100003926.01.T01"/>
    </source>
</evidence>
<evidence type="ECO:0000256" key="1">
    <source>
        <dbReference type="SAM" id="MobiDB-lite"/>
    </source>
</evidence>